<proteinExistence type="predicted"/>
<reference evidence="1" key="1">
    <citation type="submission" date="2024-05" db="EMBL/GenBank/DDBJ databases">
        <title>Planctomycetes of the genus Singulisphaera possess chitinolytic capabilities.</title>
        <authorList>
            <person name="Ivanova A."/>
        </authorList>
    </citation>
    <scope>NUCLEOTIDE SEQUENCE</scope>
    <source>
        <strain evidence="1">Ch08T</strain>
    </source>
</reference>
<sequence>MSTIVSVTLALAMSSTGGHFSGGGRILPPQPGLGAGFPNGNPDGYGYIDYGTFLPLGADRTADWYFQRQFAVPANQMFLPTYYNAYVTRGQRFIPYSGCGGCHPLGGPPIASAHTPVHPYQLTIGSGPKVPVPSFTGRVEAPPVNSGGTGLTP</sequence>
<dbReference type="RefSeq" id="WP_406693425.1">
    <property type="nucleotide sequence ID" value="NZ_CP155447.1"/>
</dbReference>
<protein>
    <submittedName>
        <fullName evidence="1">Uncharacterized protein</fullName>
    </submittedName>
</protein>
<organism evidence="1">
    <name type="scientific">Singulisphaera sp. Ch08</name>
    <dbReference type="NCBI Taxonomy" id="3120278"/>
    <lineage>
        <taxon>Bacteria</taxon>
        <taxon>Pseudomonadati</taxon>
        <taxon>Planctomycetota</taxon>
        <taxon>Planctomycetia</taxon>
        <taxon>Isosphaerales</taxon>
        <taxon>Isosphaeraceae</taxon>
        <taxon>Singulisphaera</taxon>
    </lineage>
</organism>
<name>A0AAU7C677_9BACT</name>
<dbReference type="AlphaFoldDB" id="A0AAU7C677"/>
<gene>
    <name evidence="1" type="ORF">V5E97_20585</name>
</gene>
<dbReference type="EMBL" id="CP155447">
    <property type="protein sequence ID" value="XBH00754.1"/>
    <property type="molecule type" value="Genomic_DNA"/>
</dbReference>
<accession>A0AAU7C677</accession>
<evidence type="ECO:0000313" key="1">
    <source>
        <dbReference type="EMBL" id="XBH00754.1"/>
    </source>
</evidence>